<reference evidence="2" key="1">
    <citation type="submission" date="2020-01" db="EMBL/GenBank/DDBJ databases">
        <title>Draft genome sequence of the Termite Coptotermes fromosanus.</title>
        <authorList>
            <person name="Itakura S."/>
            <person name="Yosikawa Y."/>
            <person name="Umezawa K."/>
        </authorList>
    </citation>
    <scope>NUCLEOTIDE SEQUENCE [LARGE SCALE GENOMIC DNA]</scope>
</reference>
<evidence type="ECO:0000313" key="2">
    <source>
        <dbReference type="Proteomes" id="UP000502823"/>
    </source>
</evidence>
<evidence type="ECO:0008006" key="3">
    <source>
        <dbReference type="Google" id="ProtNLM"/>
    </source>
</evidence>
<dbReference type="Proteomes" id="UP000502823">
    <property type="component" value="Unassembled WGS sequence"/>
</dbReference>
<dbReference type="AlphaFoldDB" id="A0A6L2PZQ7"/>
<dbReference type="EMBL" id="BLKM01012228">
    <property type="protein sequence ID" value="GFG35955.1"/>
    <property type="molecule type" value="Genomic_DNA"/>
</dbReference>
<dbReference type="PANTHER" id="PTHR21301">
    <property type="entry name" value="REVERSE TRANSCRIPTASE"/>
    <property type="match status" value="1"/>
</dbReference>
<gene>
    <name evidence="1" type="ORF">Cfor_02922</name>
</gene>
<evidence type="ECO:0000313" key="1">
    <source>
        <dbReference type="EMBL" id="GFG35955.1"/>
    </source>
</evidence>
<keyword evidence="2" id="KW-1185">Reference proteome</keyword>
<name>A0A6L2PZQ7_COPFO</name>
<dbReference type="PANTHER" id="PTHR21301:SF10">
    <property type="entry name" value="REVERSE TRANSCRIPTASE DOMAIN-CONTAINING PROTEIN"/>
    <property type="match status" value="1"/>
</dbReference>
<dbReference type="OrthoDB" id="10058657at2759"/>
<proteinExistence type="predicted"/>
<protein>
    <recommendedName>
        <fullName evidence="3">Reverse transcriptase domain-containing protein</fullName>
    </recommendedName>
</protein>
<dbReference type="InParanoid" id="A0A6L2PZQ7"/>
<organism evidence="1 2">
    <name type="scientific">Coptotermes formosanus</name>
    <name type="common">Formosan subterranean termite</name>
    <dbReference type="NCBI Taxonomy" id="36987"/>
    <lineage>
        <taxon>Eukaryota</taxon>
        <taxon>Metazoa</taxon>
        <taxon>Ecdysozoa</taxon>
        <taxon>Arthropoda</taxon>
        <taxon>Hexapoda</taxon>
        <taxon>Insecta</taxon>
        <taxon>Pterygota</taxon>
        <taxon>Neoptera</taxon>
        <taxon>Polyneoptera</taxon>
        <taxon>Dictyoptera</taxon>
        <taxon>Blattodea</taxon>
        <taxon>Blattoidea</taxon>
        <taxon>Termitoidae</taxon>
        <taxon>Rhinotermitidae</taxon>
        <taxon>Coptotermes</taxon>
    </lineage>
</organism>
<comment type="caution">
    <text evidence="1">The sequence shown here is derived from an EMBL/GenBank/DDBJ whole genome shotgun (WGS) entry which is preliminary data.</text>
</comment>
<sequence>MCKAYNVTPKYTNKEVNGKSKQSENTLQAAVKYRITQVITSSPGFIQIPLTNTKEQVQQILQRCNSIISKQQVKHLIQKQPTPPTLQARLKLHKPGIPIHPVVNNINTPTYKIAKHMSKLLKNCLILNNEHIIQNSDDLAQNVSNPKINPNCHIITYNIMDLYVNIPIQEVLHITKHFLNQSKMETQRKEQIIAILKEILAQNYFCFNNEFYQPTKDIAGVTAEIFLQYYEDIYKTCPRQQKHTILCALH</sequence>
<accession>A0A6L2PZQ7</accession>